<proteinExistence type="predicted"/>
<feature type="region of interest" description="Disordered" evidence="1">
    <location>
        <begin position="54"/>
        <end position="87"/>
    </location>
</feature>
<name>A0A267F3M2_9PLAT</name>
<protein>
    <submittedName>
        <fullName evidence="2">Uncharacterized protein</fullName>
    </submittedName>
</protein>
<feature type="non-terminal residue" evidence="2">
    <location>
        <position position="1"/>
    </location>
</feature>
<evidence type="ECO:0000313" key="2">
    <source>
        <dbReference type="EMBL" id="PAA68323.1"/>
    </source>
</evidence>
<organism evidence="2 3">
    <name type="scientific">Macrostomum lignano</name>
    <dbReference type="NCBI Taxonomy" id="282301"/>
    <lineage>
        <taxon>Eukaryota</taxon>
        <taxon>Metazoa</taxon>
        <taxon>Spiralia</taxon>
        <taxon>Lophotrochozoa</taxon>
        <taxon>Platyhelminthes</taxon>
        <taxon>Rhabditophora</taxon>
        <taxon>Macrostomorpha</taxon>
        <taxon>Macrostomida</taxon>
        <taxon>Macrostomidae</taxon>
        <taxon>Macrostomum</taxon>
    </lineage>
</organism>
<dbReference type="Proteomes" id="UP000215902">
    <property type="component" value="Unassembled WGS sequence"/>
</dbReference>
<evidence type="ECO:0000313" key="3">
    <source>
        <dbReference type="Proteomes" id="UP000215902"/>
    </source>
</evidence>
<feature type="compositionally biased region" description="Polar residues" evidence="1">
    <location>
        <begin position="14"/>
        <end position="24"/>
    </location>
</feature>
<comment type="caution">
    <text evidence="2">The sequence shown here is derived from an EMBL/GenBank/DDBJ whole genome shotgun (WGS) entry which is preliminary data.</text>
</comment>
<keyword evidence="3" id="KW-1185">Reference proteome</keyword>
<dbReference type="EMBL" id="NIVC01001403">
    <property type="protein sequence ID" value="PAA68323.1"/>
    <property type="molecule type" value="Genomic_DNA"/>
</dbReference>
<feature type="region of interest" description="Disordered" evidence="1">
    <location>
        <begin position="430"/>
        <end position="450"/>
    </location>
</feature>
<feature type="compositionally biased region" description="Polar residues" evidence="1">
    <location>
        <begin position="54"/>
        <end position="71"/>
    </location>
</feature>
<feature type="region of interest" description="Disordered" evidence="1">
    <location>
        <begin position="1"/>
        <end position="42"/>
    </location>
</feature>
<reference evidence="2 3" key="1">
    <citation type="submission" date="2017-06" db="EMBL/GenBank/DDBJ databases">
        <title>A platform for efficient transgenesis in Macrostomum lignano, a flatworm model organism for stem cell research.</title>
        <authorList>
            <person name="Berezikov E."/>
        </authorList>
    </citation>
    <scope>NUCLEOTIDE SEQUENCE [LARGE SCALE GENOMIC DNA]</scope>
    <source>
        <strain evidence="2">DV1</strain>
        <tissue evidence="2">Whole organism</tissue>
    </source>
</reference>
<dbReference type="AlphaFoldDB" id="A0A267F3M2"/>
<sequence length="593" mass="62306">SAKSINLLKLSPATRESNSSSCHMLTSKLGNGPDMPEVDAASATAADEVSNFLNRLTQSGLDGSSSQTGNGNRKRKLAPSSSDGQPSEAAICASVDKIAKLNLASLAKQLDEVCKAAEEFNNNASNEDAGNGDSSLDDLADCLLSETQVALTRCLPASSDTASAVVVANASASSKPADKASEVNGTDAEISPTTAVSQLQSFIDARFTAACNLEAQVSSGSDDDSIDLPASVDNLLSTCLAKSPSLVSEVRRLGRGLAQSAGSGRAAIASDSGDRSQAELALADFKQNLAVILRDNTQSTADCSAESQSQPSQQSRHFPPRRRLRRLPVDAASRLTRRANAALLEESLPLHLRRQLGRTAQAALTEWLMERGTLDSSDPKRRSRSVRNVGFALLRYLDGFYAGGGGVLSNEQLAINQLYPDSLTAAASLTSDDDDFDGDDNSGSGGGNVGSPVSIGFDKFDVVDDVDAGIDGAAKSGSIVRRRIRRLWHRLRSTARRFLRAADGCLPNLTAASIGALPPLPPRRFSASRCLSKGLSDWTMTACQRQVLRRPLSPAPSLQWPSDILFESAAAGSIAQQKSRNAPAAATAAACRC</sequence>
<feature type="compositionally biased region" description="Acidic residues" evidence="1">
    <location>
        <begin position="431"/>
        <end position="440"/>
    </location>
</feature>
<accession>A0A267F3M2</accession>
<feature type="compositionally biased region" description="Low complexity" evidence="1">
    <location>
        <begin position="307"/>
        <end position="317"/>
    </location>
</feature>
<gene>
    <name evidence="2" type="ORF">BOX15_Mlig025502g1</name>
</gene>
<evidence type="ECO:0000256" key="1">
    <source>
        <dbReference type="SAM" id="MobiDB-lite"/>
    </source>
</evidence>
<feature type="region of interest" description="Disordered" evidence="1">
    <location>
        <begin position="300"/>
        <end position="324"/>
    </location>
</feature>